<proteinExistence type="predicted"/>
<comment type="caution">
    <text evidence="2">The sequence shown here is derived from an EMBL/GenBank/DDBJ whole genome shotgun (WGS) entry which is preliminary data.</text>
</comment>
<sequence>KDETKKESQKASRPPPEWSRSFPRGKVSAAPIKVSYDEERNTEMGAGYER</sequence>
<evidence type="ECO:0000313" key="3">
    <source>
        <dbReference type="Proteomes" id="UP001529510"/>
    </source>
</evidence>
<gene>
    <name evidence="2" type="ORF">M9458_039104</name>
</gene>
<reference evidence="2 3" key="1">
    <citation type="submission" date="2024-05" db="EMBL/GenBank/DDBJ databases">
        <title>Genome sequencing and assembly of Indian major carp, Cirrhinus mrigala (Hamilton, 1822).</title>
        <authorList>
            <person name="Mohindra V."/>
            <person name="Chowdhury L.M."/>
            <person name="Lal K."/>
            <person name="Jena J.K."/>
        </authorList>
    </citation>
    <scope>NUCLEOTIDE SEQUENCE [LARGE SCALE GENOMIC DNA]</scope>
    <source>
        <strain evidence="2">CM1030</strain>
        <tissue evidence="2">Blood</tissue>
    </source>
</reference>
<feature type="region of interest" description="Disordered" evidence="1">
    <location>
        <begin position="1"/>
        <end position="50"/>
    </location>
</feature>
<evidence type="ECO:0000313" key="2">
    <source>
        <dbReference type="EMBL" id="KAL0167260.1"/>
    </source>
</evidence>
<feature type="non-terminal residue" evidence="2">
    <location>
        <position position="1"/>
    </location>
</feature>
<name>A0ABD0P135_CIRMR</name>
<feature type="compositionally biased region" description="Basic and acidic residues" evidence="1">
    <location>
        <begin position="1"/>
        <end position="10"/>
    </location>
</feature>
<protein>
    <submittedName>
        <fullName evidence="2">Uncharacterized protein</fullName>
    </submittedName>
</protein>
<keyword evidence="3" id="KW-1185">Reference proteome</keyword>
<accession>A0ABD0P135</accession>
<dbReference type="AlphaFoldDB" id="A0ABD0P135"/>
<dbReference type="EMBL" id="JAMKFB020000019">
    <property type="protein sequence ID" value="KAL0167260.1"/>
    <property type="molecule type" value="Genomic_DNA"/>
</dbReference>
<organism evidence="2 3">
    <name type="scientific">Cirrhinus mrigala</name>
    <name type="common">Mrigala</name>
    <dbReference type="NCBI Taxonomy" id="683832"/>
    <lineage>
        <taxon>Eukaryota</taxon>
        <taxon>Metazoa</taxon>
        <taxon>Chordata</taxon>
        <taxon>Craniata</taxon>
        <taxon>Vertebrata</taxon>
        <taxon>Euteleostomi</taxon>
        <taxon>Actinopterygii</taxon>
        <taxon>Neopterygii</taxon>
        <taxon>Teleostei</taxon>
        <taxon>Ostariophysi</taxon>
        <taxon>Cypriniformes</taxon>
        <taxon>Cyprinidae</taxon>
        <taxon>Labeoninae</taxon>
        <taxon>Labeonini</taxon>
        <taxon>Cirrhinus</taxon>
    </lineage>
</organism>
<evidence type="ECO:0000256" key="1">
    <source>
        <dbReference type="SAM" id="MobiDB-lite"/>
    </source>
</evidence>
<feature type="non-terminal residue" evidence="2">
    <location>
        <position position="50"/>
    </location>
</feature>
<dbReference type="Proteomes" id="UP001529510">
    <property type="component" value="Unassembled WGS sequence"/>
</dbReference>
<feature type="compositionally biased region" description="Basic and acidic residues" evidence="1">
    <location>
        <begin position="35"/>
        <end position="50"/>
    </location>
</feature>